<protein>
    <submittedName>
        <fullName evidence="1">Uncharacterized protein</fullName>
    </submittedName>
</protein>
<evidence type="ECO:0000313" key="2">
    <source>
        <dbReference type="Proteomes" id="UP000800093"/>
    </source>
</evidence>
<evidence type="ECO:0000313" key="1">
    <source>
        <dbReference type="EMBL" id="KAF2267202.1"/>
    </source>
</evidence>
<dbReference type="EMBL" id="ML986593">
    <property type="protein sequence ID" value="KAF2267202.1"/>
    <property type="molecule type" value="Genomic_DNA"/>
</dbReference>
<sequence>MILASSHHFTPGAFQLDTLVSTCVTIHKTLPWRRGINGCSPIARLGRALQNHEEILISNSRPVFRPLLNYYSSKDDLKLLGTTDVRCIPEFCVALNTIPSFGRLENTNILEAQFDLPISWVQQPLERVSISTLLPHESHVSSTTVDCMC</sequence>
<dbReference type="AlphaFoldDB" id="A0A9P4KDG0"/>
<gene>
    <name evidence="1" type="ORF">CC78DRAFT_92759</name>
</gene>
<comment type="caution">
    <text evidence="1">The sequence shown here is derived from an EMBL/GenBank/DDBJ whole genome shotgun (WGS) entry which is preliminary data.</text>
</comment>
<dbReference type="Proteomes" id="UP000800093">
    <property type="component" value="Unassembled WGS sequence"/>
</dbReference>
<organism evidence="1 2">
    <name type="scientific">Lojkania enalia</name>
    <dbReference type="NCBI Taxonomy" id="147567"/>
    <lineage>
        <taxon>Eukaryota</taxon>
        <taxon>Fungi</taxon>
        <taxon>Dikarya</taxon>
        <taxon>Ascomycota</taxon>
        <taxon>Pezizomycotina</taxon>
        <taxon>Dothideomycetes</taxon>
        <taxon>Pleosporomycetidae</taxon>
        <taxon>Pleosporales</taxon>
        <taxon>Pleosporales incertae sedis</taxon>
        <taxon>Lojkania</taxon>
    </lineage>
</organism>
<proteinExistence type="predicted"/>
<accession>A0A9P4KDG0</accession>
<reference evidence="2" key="1">
    <citation type="journal article" date="2020" name="Stud. Mycol.">
        <title>101 Dothideomycetes genomes: A test case for predicting lifestyles and emergence of pathogens.</title>
        <authorList>
            <person name="Haridas S."/>
            <person name="Albert R."/>
            <person name="Binder M."/>
            <person name="Bloem J."/>
            <person name="LaButti K."/>
            <person name="Salamov A."/>
            <person name="Andreopoulos B."/>
            <person name="Baker S."/>
            <person name="Barry K."/>
            <person name="Bills G."/>
            <person name="Bluhm B."/>
            <person name="Cannon C."/>
            <person name="Castanera R."/>
            <person name="Culley D."/>
            <person name="Daum C."/>
            <person name="Ezra D."/>
            <person name="Gonzalez J."/>
            <person name="Henrissat B."/>
            <person name="Kuo A."/>
            <person name="Liang C."/>
            <person name="Lipzen A."/>
            <person name="Lutzoni F."/>
            <person name="Magnuson J."/>
            <person name="Mondo S."/>
            <person name="Nolan M."/>
            <person name="Ohm R."/>
            <person name="Pangilinan J."/>
            <person name="Park H.-J."/>
            <person name="Ramirez L."/>
            <person name="Alfaro M."/>
            <person name="Sun H."/>
            <person name="Tritt A."/>
            <person name="Yoshinaga Y."/>
            <person name="Zwiers L.-H."/>
            <person name="Turgeon B."/>
            <person name="Goodwin S."/>
            <person name="Spatafora J."/>
            <person name="Crous P."/>
            <person name="Grigoriev I."/>
        </authorList>
    </citation>
    <scope>NUCLEOTIDE SEQUENCE [LARGE SCALE GENOMIC DNA]</scope>
    <source>
        <strain evidence="2">CBS 304.66</strain>
    </source>
</reference>
<keyword evidence="2" id="KW-1185">Reference proteome</keyword>
<name>A0A9P4KDG0_9PLEO</name>